<dbReference type="PROSITE" id="PS51096">
    <property type="entry name" value="PTS_EIIA_TYPE_4"/>
    <property type="match status" value="1"/>
</dbReference>
<evidence type="ECO:0000259" key="6">
    <source>
        <dbReference type="PROSITE" id="PS51372"/>
    </source>
</evidence>
<dbReference type="GO" id="GO:0016740">
    <property type="term" value="F:transferase activity"/>
    <property type="evidence" value="ECO:0007669"/>
    <property type="project" value="UniProtKB-KW"/>
</dbReference>
<evidence type="ECO:0000259" key="5">
    <source>
        <dbReference type="PROSITE" id="PS51096"/>
    </source>
</evidence>
<dbReference type="Gene3D" id="1.10.1790.10">
    <property type="entry name" value="PRD domain"/>
    <property type="match status" value="2"/>
</dbReference>
<evidence type="ECO:0000313" key="8">
    <source>
        <dbReference type="Proteomes" id="UP000032552"/>
    </source>
</evidence>
<comment type="caution">
    <text evidence="7">The sequence shown here is derived from an EMBL/GenBank/DDBJ whole genome shotgun (WGS) entry which is preliminary data.</text>
</comment>
<dbReference type="GO" id="GO:0006355">
    <property type="term" value="P:regulation of DNA-templated transcription"/>
    <property type="evidence" value="ECO:0007669"/>
    <property type="project" value="InterPro"/>
</dbReference>
<evidence type="ECO:0000259" key="4">
    <source>
        <dbReference type="PROSITE" id="PS50045"/>
    </source>
</evidence>
<evidence type="ECO:0000256" key="3">
    <source>
        <dbReference type="ARBA" id="ARBA00022840"/>
    </source>
</evidence>
<dbReference type="InterPro" id="IPR011608">
    <property type="entry name" value="PRD"/>
</dbReference>
<keyword evidence="3" id="KW-0067">ATP-binding</keyword>
<dbReference type="Gene3D" id="3.40.50.300">
    <property type="entry name" value="P-loop containing nucleotide triphosphate hydrolases"/>
    <property type="match status" value="1"/>
</dbReference>
<dbReference type="GO" id="GO:0005524">
    <property type="term" value="F:ATP binding"/>
    <property type="evidence" value="ECO:0007669"/>
    <property type="project" value="UniProtKB-KW"/>
</dbReference>
<dbReference type="PROSITE" id="PS00676">
    <property type="entry name" value="SIGMA54_INTERACT_2"/>
    <property type="match status" value="1"/>
</dbReference>
<organism evidence="7 8">
    <name type="scientific">Lacticaseibacillus paracasei NRIC 0644</name>
    <dbReference type="NCBI Taxonomy" id="1435038"/>
    <lineage>
        <taxon>Bacteria</taxon>
        <taxon>Bacillati</taxon>
        <taxon>Bacillota</taxon>
        <taxon>Bacilli</taxon>
        <taxon>Lactobacillales</taxon>
        <taxon>Lactobacillaceae</taxon>
        <taxon>Lacticaseibacillus</taxon>
    </lineage>
</organism>
<sequence length="932" mass="104367">MKRRDKIYESLLGLWTKADAQQVRDLKGSTTLEIAKLTGYSRSNCSSELNHLVTDRKVVKIQTYPVRYIPSSILIKTGEQIPGDFVVQKVSKKEKPNEIGIKHSDDPFSKLIGADQSLRKAIKQAKAAIMYPPHGLDMLLLGPTGSGKTFFANVSYQFAKYAKQIPANAPFIVFNCADYYNNAQLLLSQIFGHVKGSYTGADTSEAGIVEKADGGILLLDEVHRLPPEGQEMLFTFMDTGHFARLGESEKTRTANVLIIAATNENPHSNLLATFLRRIPTVINIPALSEKGIREKVQIVNYLFRQEAARIQRDLDVNISVIESILFASNYGNIGQLKSQIKLICARAFLNNLNTEGDLLVNTSCLPEEIQAVSASRQTDDQQKQLTTIVPQHTIYSFDSNSRPDILDDNIYIDIAKKVNELRAQRLPENKIQSIVMQGIRGHIRSFLKDPVESAKLENFISPSTLKLTLRLREIAEELLKEHFDHRFLYYIGMHIDTYLARGYRDEKLLMETEISRIKYEYAKEYAVALAFKNEIAQADNVYLPDIEVVYLTLLLSSLRQMSKEKARSVGILVVAHGNSTATSMVEVTKELLGESNIDALDMPLNCSPTEMAERIARHVESLNEGLGVLLLVDMGSLFHLEEQIEQKTSVPIKILPYVTTITVLDTVRKANYLNMNLSSLYHSIWNDFLETVTTAVRSESSALPKAILSICMTGTGTAERLKTIIVNIINLASSEPIQVKTISALELKAKIPTLSKKYDILATVGTKKPNLPVPHISLETLISGNGETLLRSIIGHQAVTNVQPKGPSTIVPAEICRDVLEKNLIYFNPYLMTRSLISWTEDLARILNLDFSNSTIVKCVVHTSFAFERSLRNETVKYPYTATPEVSRISKAVTRTLQPYEDDLKVKLTEDEIYYISEIVVDDQGQSLIQHA</sequence>
<dbReference type="InterPro" id="IPR027417">
    <property type="entry name" value="P-loop_NTPase"/>
</dbReference>
<dbReference type="SUPFAM" id="SSF63520">
    <property type="entry name" value="PTS-regulatory domain, PRD"/>
    <property type="match status" value="2"/>
</dbReference>
<keyword evidence="1" id="KW-0808">Transferase</keyword>
<dbReference type="PROSITE" id="PS51372">
    <property type="entry name" value="PRD_2"/>
    <property type="match status" value="1"/>
</dbReference>
<dbReference type="PROSITE" id="PS50045">
    <property type="entry name" value="SIGMA54_INTERACT_4"/>
    <property type="match status" value="1"/>
</dbReference>
<dbReference type="Pfam" id="PF00874">
    <property type="entry name" value="PRD"/>
    <property type="match status" value="2"/>
</dbReference>
<evidence type="ECO:0000313" key="7">
    <source>
        <dbReference type="EMBL" id="GAN38016.1"/>
    </source>
</evidence>
<dbReference type="RefSeq" id="WP_045624395.1">
    <property type="nucleotide sequence ID" value="NZ_BAYM01000390.1"/>
</dbReference>
<evidence type="ECO:0000256" key="2">
    <source>
        <dbReference type="ARBA" id="ARBA00022741"/>
    </source>
</evidence>
<gene>
    <name evidence="7" type="ORF">LC0644_2605</name>
</gene>
<feature type="domain" description="Sigma-54 factor interaction" evidence="4">
    <location>
        <begin position="111"/>
        <end position="345"/>
    </location>
</feature>
<dbReference type="CDD" id="cd00009">
    <property type="entry name" value="AAA"/>
    <property type="match status" value="1"/>
</dbReference>
<dbReference type="Gene3D" id="3.40.50.510">
    <property type="entry name" value="Phosphotransferase system, mannose-type IIA component"/>
    <property type="match status" value="1"/>
</dbReference>
<dbReference type="Pfam" id="PF03610">
    <property type="entry name" value="EIIA-man"/>
    <property type="match status" value="1"/>
</dbReference>
<reference evidence="8" key="1">
    <citation type="submission" date="2014-05" db="EMBL/GenBank/DDBJ databases">
        <title>Whole genome sequencing of Lactobacillus casei NRIC0644.</title>
        <authorList>
            <person name="Atarashi H."/>
            <person name="Yoshida Y."/>
            <person name="Fujimura S."/>
            <person name="Tanaka N."/>
            <person name="Shiwa Y."/>
            <person name="Yoshikawa H."/>
            <person name="Okada S."/>
            <person name="Nakagawa J."/>
        </authorList>
    </citation>
    <scope>NUCLEOTIDE SEQUENCE [LARGE SCALE GENOMIC DNA]</scope>
    <source>
        <strain evidence="8">NRIC0644</strain>
    </source>
</reference>
<dbReference type="SMART" id="SM00382">
    <property type="entry name" value="AAA"/>
    <property type="match status" value="1"/>
</dbReference>
<accession>A0A0C9PST4</accession>
<feature type="domain" description="PTS EIIA type-4" evidence="5">
    <location>
        <begin position="568"/>
        <end position="696"/>
    </location>
</feature>
<dbReference type="InterPro" id="IPR004701">
    <property type="entry name" value="PTS_EIIA_man-typ"/>
</dbReference>
<dbReference type="GO" id="GO:0016020">
    <property type="term" value="C:membrane"/>
    <property type="evidence" value="ECO:0007669"/>
    <property type="project" value="InterPro"/>
</dbReference>
<dbReference type="InterPro" id="IPR025943">
    <property type="entry name" value="Sigma_54_int_dom_ATP-bd_2"/>
</dbReference>
<dbReference type="Pfam" id="PF00158">
    <property type="entry name" value="Sigma54_activat"/>
    <property type="match status" value="1"/>
</dbReference>
<dbReference type="AlphaFoldDB" id="A0A0C9PST4"/>
<keyword evidence="2" id="KW-0547">Nucleotide-binding</keyword>
<dbReference type="EMBL" id="BAYM01000390">
    <property type="protein sequence ID" value="GAN38016.1"/>
    <property type="molecule type" value="Genomic_DNA"/>
</dbReference>
<dbReference type="InterPro" id="IPR036634">
    <property type="entry name" value="PRD_sf"/>
</dbReference>
<dbReference type="InterPro" id="IPR036662">
    <property type="entry name" value="PTS_EIIA_man-typ_sf"/>
</dbReference>
<dbReference type="PANTHER" id="PTHR32071:SF90">
    <property type="entry name" value="TRANSCRIPTIONAL REGULATORY PROTEIN LEVR"/>
    <property type="match status" value="1"/>
</dbReference>
<name>A0A0C9PST4_LACPA</name>
<dbReference type="PANTHER" id="PTHR32071">
    <property type="entry name" value="TRANSCRIPTIONAL REGULATORY PROTEIN"/>
    <property type="match status" value="1"/>
</dbReference>
<dbReference type="SUPFAM" id="SSF52540">
    <property type="entry name" value="P-loop containing nucleoside triphosphate hydrolases"/>
    <property type="match status" value="1"/>
</dbReference>
<dbReference type="SUPFAM" id="SSF53062">
    <property type="entry name" value="PTS system fructose IIA component-like"/>
    <property type="match status" value="1"/>
</dbReference>
<dbReference type="InterPro" id="IPR003593">
    <property type="entry name" value="AAA+_ATPase"/>
</dbReference>
<evidence type="ECO:0000256" key="1">
    <source>
        <dbReference type="ARBA" id="ARBA00022679"/>
    </source>
</evidence>
<dbReference type="Proteomes" id="UP000032552">
    <property type="component" value="Unassembled WGS sequence"/>
</dbReference>
<feature type="domain" description="PRD" evidence="6">
    <location>
        <begin position="459"/>
        <end position="565"/>
    </location>
</feature>
<dbReference type="GO" id="GO:0009401">
    <property type="term" value="P:phosphoenolpyruvate-dependent sugar phosphotransferase system"/>
    <property type="evidence" value="ECO:0007669"/>
    <property type="project" value="InterPro"/>
</dbReference>
<protein>
    <submittedName>
        <fullName evidence="7">NtrC family Transcriptional regulator</fullName>
    </submittedName>
</protein>
<dbReference type="InterPro" id="IPR002078">
    <property type="entry name" value="Sigma_54_int"/>
</dbReference>
<proteinExistence type="predicted"/>